<organism evidence="2 3">
    <name type="scientific">Moheibacter stercoris</name>
    <dbReference type="NCBI Taxonomy" id="1628251"/>
    <lineage>
        <taxon>Bacteria</taxon>
        <taxon>Pseudomonadati</taxon>
        <taxon>Bacteroidota</taxon>
        <taxon>Flavobacteriia</taxon>
        <taxon>Flavobacteriales</taxon>
        <taxon>Weeksellaceae</taxon>
        <taxon>Moheibacter</taxon>
    </lineage>
</organism>
<dbReference type="Gene3D" id="3.90.1200.10">
    <property type="match status" value="1"/>
</dbReference>
<dbReference type="InterPro" id="IPR002575">
    <property type="entry name" value="Aminoglycoside_PTrfase"/>
</dbReference>
<dbReference type="RefSeq" id="WP_354508561.1">
    <property type="nucleotide sequence ID" value="NZ_JBEPMO010000007.1"/>
</dbReference>
<name>A0ABV2LTJ5_9FLAO</name>
<dbReference type="Pfam" id="PF01636">
    <property type="entry name" value="APH"/>
    <property type="match status" value="1"/>
</dbReference>
<reference evidence="2 3" key="1">
    <citation type="submission" date="2024-06" db="EMBL/GenBank/DDBJ databases">
        <title>Genomic Encyclopedia of Type Strains, Phase IV (KMG-IV): sequencing the most valuable type-strain genomes for metagenomic binning, comparative biology and taxonomic classification.</title>
        <authorList>
            <person name="Goeker M."/>
        </authorList>
    </citation>
    <scope>NUCLEOTIDE SEQUENCE [LARGE SCALE GENOMIC DNA]</scope>
    <source>
        <strain evidence="2 3">DSM 29388</strain>
    </source>
</reference>
<dbReference type="Gene3D" id="3.30.200.20">
    <property type="entry name" value="Phosphorylase Kinase, domain 1"/>
    <property type="match status" value="1"/>
</dbReference>
<proteinExistence type="predicted"/>
<evidence type="ECO:0000259" key="1">
    <source>
        <dbReference type="Pfam" id="PF01636"/>
    </source>
</evidence>
<keyword evidence="2" id="KW-0808">Transferase</keyword>
<sequence>MKSSIESFLNVNFGSEAIASLILLAQSGSSRKYYRFQFQGASFILTESENLEENQTFLYFTQHFGRVMDNLPEIIKVSEDYSMYVQSDLGNVSLMDILEKDREQAKSLFEKSIRELVKMQVKASVGLDYSKSFSYPKFNQVLVLRDLFSFKNYFLNLSGIEFNQGKLLQDFEQFAHDFSSIPEQYFVFRDFQSRNIMIHNDHPYFIDYQGGMKGPAQYDLVSLIWQAKANLSAEWKKEFYDLYVKEFIDATQQDLDRNSFLRGYELCLVERLLQVLGAYGFRGIYERKPHFLASIGFALKNLEEIKDLDLLESYPELKKVILSLGNPELFNEIKKRIDGE</sequence>
<dbReference type="EMBL" id="JBEPMO010000007">
    <property type="protein sequence ID" value="MET3731880.1"/>
    <property type="molecule type" value="Genomic_DNA"/>
</dbReference>
<evidence type="ECO:0000313" key="3">
    <source>
        <dbReference type="Proteomes" id="UP001549146"/>
    </source>
</evidence>
<accession>A0ABV2LTJ5</accession>
<dbReference type="Proteomes" id="UP001549146">
    <property type="component" value="Unassembled WGS sequence"/>
</dbReference>
<dbReference type="SUPFAM" id="SSF56112">
    <property type="entry name" value="Protein kinase-like (PK-like)"/>
    <property type="match status" value="1"/>
</dbReference>
<feature type="domain" description="Aminoglycoside phosphotransferase" evidence="1">
    <location>
        <begin position="43"/>
        <end position="243"/>
    </location>
</feature>
<comment type="caution">
    <text evidence="2">The sequence shown here is derived from an EMBL/GenBank/DDBJ whole genome shotgun (WGS) entry which is preliminary data.</text>
</comment>
<gene>
    <name evidence="2" type="ORF">ABID46_001462</name>
</gene>
<protein>
    <submittedName>
        <fullName evidence="2">Aminoglycoside/choline kinase family phosphotransferase</fullName>
    </submittedName>
</protein>
<keyword evidence="3" id="KW-1185">Reference proteome</keyword>
<dbReference type="InterPro" id="IPR011009">
    <property type="entry name" value="Kinase-like_dom_sf"/>
</dbReference>
<evidence type="ECO:0000313" key="2">
    <source>
        <dbReference type="EMBL" id="MET3731880.1"/>
    </source>
</evidence>
<dbReference type="GO" id="GO:0016301">
    <property type="term" value="F:kinase activity"/>
    <property type="evidence" value="ECO:0007669"/>
    <property type="project" value="UniProtKB-KW"/>
</dbReference>
<keyword evidence="2" id="KW-0418">Kinase</keyword>